<evidence type="ECO:0000313" key="3">
    <source>
        <dbReference type="Proteomes" id="UP001190700"/>
    </source>
</evidence>
<feature type="region of interest" description="Disordered" evidence="1">
    <location>
        <begin position="88"/>
        <end position="161"/>
    </location>
</feature>
<feature type="region of interest" description="Disordered" evidence="1">
    <location>
        <begin position="780"/>
        <end position="800"/>
    </location>
</feature>
<feature type="region of interest" description="Disordered" evidence="1">
    <location>
        <begin position="440"/>
        <end position="590"/>
    </location>
</feature>
<feature type="region of interest" description="Disordered" evidence="1">
    <location>
        <begin position="1215"/>
        <end position="1239"/>
    </location>
</feature>
<feature type="compositionally biased region" description="Polar residues" evidence="1">
    <location>
        <begin position="781"/>
        <end position="792"/>
    </location>
</feature>
<feature type="compositionally biased region" description="Polar residues" evidence="1">
    <location>
        <begin position="521"/>
        <end position="534"/>
    </location>
</feature>
<feature type="compositionally biased region" description="Basic and acidic residues" evidence="1">
    <location>
        <begin position="566"/>
        <end position="586"/>
    </location>
</feature>
<feature type="region of interest" description="Disordered" evidence="1">
    <location>
        <begin position="675"/>
        <end position="696"/>
    </location>
</feature>
<dbReference type="Proteomes" id="UP001190700">
    <property type="component" value="Unassembled WGS sequence"/>
</dbReference>
<feature type="compositionally biased region" description="Polar residues" evidence="1">
    <location>
        <begin position="460"/>
        <end position="474"/>
    </location>
</feature>
<feature type="compositionally biased region" description="Low complexity" evidence="1">
    <location>
        <begin position="404"/>
        <end position="414"/>
    </location>
</feature>
<dbReference type="EMBL" id="LGRX02015092">
    <property type="protein sequence ID" value="KAK3263742.1"/>
    <property type="molecule type" value="Genomic_DNA"/>
</dbReference>
<keyword evidence="3" id="KW-1185">Reference proteome</keyword>
<evidence type="ECO:0000313" key="2">
    <source>
        <dbReference type="EMBL" id="KAK3263742.1"/>
    </source>
</evidence>
<feature type="region of interest" description="Disordered" evidence="1">
    <location>
        <begin position="844"/>
        <end position="887"/>
    </location>
</feature>
<feature type="compositionally biased region" description="Basic and acidic residues" evidence="1">
    <location>
        <begin position="1107"/>
        <end position="1118"/>
    </location>
</feature>
<comment type="caution">
    <text evidence="2">The sequence shown here is derived from an EMBL/GenBank/DDBJ whole genome shotgun (WGS) entry which is preliminary data.</text>
</comment>
<feature type="region of interest" description="Disordered" evidence="1">
    <location>
        <begin position="708"/>
        <end position="730"/>
    </location>
</feature>
<accession>A0AAE0FQ67</accession>
<organism evidence="2 3">
    <name type="scientific">Cymbomonas tetramitiformis</name>
    <dbReference type="NCBI Taxonomy" id="36881"/>
    <lineage>
        <taxon>Eukaryota</taxon>
        <taxon>Viridiplantae</taxon>
        <taxon>Chlorophyta</taxon>
        <taxon>Pyramimonadophyceae</taxon>
        <taxon>Pyramimonadales</taxon>
        <taxon>Pyramimonadaceae</taxon>
        <taxon>Cymbomonas</taxon>
    </lineage>
</organism>
<feature type="region of interest" description="Disordered" evidence="1">
    <location>
        <begin position="175"/>
        <end position="237"/>
    </location>
</feature>
<feature type="region of interest" description="Disordered" evidence="1">
    <location>
        <begin position="1080"/>
        <end position="1159"/>
    </location>
</feature>
<reference evidence="2 3" key="1">
    <citation type="journal article" date="2015" name="Genome Biol. Evol.">
        <title>Comparative Genomics of a Bacterivorous Green Alga Reveals Evolutionary Causalities and Consequences of Phago-Mixotrophic Mode of Nutrition.</title>
        <authorList>
            <person name="Burns J.A."/>
            <person name="Paasch A."/>
            <person name="Narechania A."/>
            <person name="Kim E."/>
        </authorList>
    </citation>
    <scope>NUCLEOTIDE SEQUENCE [LARGE SCALE GENOMIC DNA]</scope>
    <source>
        <strain evidence="2 3">PLY_AMNH</strain>
    </source>
</reference>
<gene>
    <name evidence="2" type="ORF">CYMTET_27473</name>
</gene>
<feature type="compositionally biased region" description="Low complexity" evidence="1">
    <location>
        <begin position="480"/>
        <end position="514"/>
    </location>
</feature>
<protein>
    <submittedName>
        <fullName evidence="2">Uncharacterized protein</fullName>
    </submittedName>
</protein>
<feature type="region of interest" description="Disordered" evidence="1">
    <location>
        <begin position="400"/>
        <end position="421"/>
    </location>
</feature>
<feature type="compositionally biased region" description="Polar residues" evidence="1">
    <location>
        <begin position="141"/>
        <end position="154"/>
    </location>
</feature>
<feature type="compositionally biased region" description="Basic and acidic residues" evidence="1">
    <location>
        <begin position="111"/>
        <end position="121"/>
    </location>
</feature>
<feature type="compositionally biased region" description="Basic and acidic residues" evidence="1">
    <location>
        <begin position="184"/>
        <end position="201"/>
    </location>
</feature>
<evidence type="ECO:0000256" key="1">
    <source>
        <dbReference type="SAM" id="MobiDB-lite"/>
    </source>
</evidence>
<feature type="compositionally biased region" description="Polar residues" evidence="1">
    <location>
        <begin position="1223"/>
        <end position="1235"/>
    </location>
</feature>
<sequence>MAKFSQSPIFPKENLFLSAELLSQEELLRANGGWAETQIPVRRAFEGLYLTVTSHATALRSLEEVVLELLSMNQELMQAVSVVGSPNRSAQSALPRSASEFEDASLTDGNKTLDESRRWDPWARSARVPIPSNGPHVVPRSVSSGNLHQVSTTSTEDDSRHLGLARSTFLSSELNTNRLQTQNQERRGASSPERVARRLDATRSTSRSPRLASPPREAPDAHLPPDVSTHSPTPRRTDMEVLADIDHARRMQQGSAPLSAEGRLTSAADAAALVLARESTDASGPVGKALSPTPIRLLVDHVTPGAELSNYSRRMKLHAASQPISGEDAKPSGMLFAPSDDPGYGKHRFMLEKDFDTGTMRRMFVTPREGAKARSQPDDSRPLSPPARAIARLRRNYHIPNLGETSSTSESEVSMASALDDATSEIHSTQFLEPSIKQLVGSKSRASSHVSPSKALPPSQARSPSKALSSSRAGSPSKAPPSSRVGSPSRGLSSSRAGSPSNSLSSSRVGSPVRESGPLRSGSTRRSVSPMRNRSLTERRASAQARNASPPQLPARDPGRRAAPSKRSDPKVARQSKAKEGGRREPSAAQLEEELENLERANVKLKVKIAESDHESKEMAGKLKRLEEEHTVTVAKLMAKDASDQRSGVSGSGPWSVGEESLQVLEELGLNQHHKHSAEAEMDQGPGYPSETDESSTMEAAYRMLATNGRRGGEEDEDSLTTESSPEFGEVPREVASTVLSDNIGSKMARATAMLAALDDTRIEEAAVVHFAEVQAKEQARASTSMSQQTPMTEARPKEGPVAGLDGTAEAVSQVEPGATSDAFARLNQQAADVLTHLDMKSTAPVPKAMQSKLRSHGTATSSEPEEDEKMKGGGRSASSEEEQPSYLDQVRARWPFDLRFQTELLGPGERTVPALTTPLETELLDQVRRCPLTRGSSKQRYLDQVSRVVPLTCAQAGYLEQHSFTWTGGRTVPAHYALEQSYLVQVGALCTRSHVEAGYLDQSADELDEMFEEGLFAVLDHGGQPERRGRHQQTLATEKVTARQRLFSGGIPTPYTHYSLHSAATGNFDARTDGVTVGETKSADALSMERPEIPKPGGGTGSLGGRSEDVAEPRQTSERSASPTPIRSLLQEVRRGVQQRAGFQEVETNREPSPLRGRERLPASVQGKLDKLLTMDPPAMMALASEWPDVMPEHPMMQDLHEAISDGLVARRASPNRERSEMSNAVSEELQNAQDAAPRSLRIRRLDPIGANMRDPSLEERERIRDERMAMEFRERMTFSGI</sequence>
<proteinExistence type="predicted"/>
<name>A0AAE0FQ67_9CHLO</name>